<evidence type="ECO:0000313" key="9">
    <source>
        <dbReference type="Proteomes" id="UP000003678"/>
    </source>
</evidence>
<dbReference type="InterPro" id="IPR015422">
    <property type="entry name" value="PyrdxlP-dep_Trfase_small"/>
</dbReference>
<dbReference type="Proteomes" id="UP000003678">
    <property type="component" value="Unassembled WGS sequence"/>
</dbReference>
<evidence type="ECO:0000313" key="8">
    <source>
        <dbReference type="EMBL" id="EEH14881.1"/>
    </source>
</evidence>
<proteinExistence type="inferred from homology"/>
<comment type="similarity">
    <text evidence="2">Belongs to the class-I pyridoxal-phosphate-dependent aminotransferase family.</text>
</comment>
<comment type="cofactor">
    <cofactor evidence="1">
        <name>pyridoxal 5'-phosphate</name>
        <dbReference type="ChEBI" id="CHEBI:597326"/>
    </cofactor>
</comment>
<dbReference type="Gene3D" id="3.40.640.10">
    <property type="entry name" value="Type I PLP-dependent aspartate aminotransferase-like (Major domain)"/>
    <property type="match status" value="1"/>
</dbReference>
<name>C0G5E7_9HYPH</name>
<accession>C0G5E7</accession>
<dbReference type="GO" id="GO:0030170">
    <property type="term" value="F:pyridoxal phosphate binding"/>
    <property type="evidence" value="ECO:0007669"/>
    <property type="project" value="InterPro"/>
</dbReference>
<comment type="subunit">
    <text evidence="3">Homodimer.</text>
</comment>
<dbReference type="AlphaFoldDB" id="C0G5E7"/>
<dbReference type="FunFam" id="3.40.640.10:FF:000053">
    <property type="entry name" value="Aminotransferase, class I"/>
    <property type="match status" value="1"/>
</dbReference>
<dbReference type="GO" id="GO:1901605">
    <property type="term" value="P:alpha-amino acid metabolic process"/>
    <property type="evidence" value="ECO:0007669"/>
    <property type="project" value="TreeGrafter"/>
</dbReference>
<dbReference type="Gene3D" id="3.90.1150.10">
    <property type="entry name" value="Aspartate Aminotransferase, domain 1"/>
    <property type="match status" value="1"/>
</dbReference>
<dbReference type="CDD" id="cd00609">
    <property type="entry name" value="AAT_like"/>
    <property type="match status" value="1"/>
</dbReference>
<evidence type="ECO:0000256" key="1">
    <source>
        <dbReference type="ARBA" id="ARBA00001933"/>
    </source>
</evidence>
<dbReference type="InterPro" id="IPR050859">
    <property type="entry name" value="Class-I_PLP-dep_aminotransf"/>
</dbReference>
<sequence>MRRLPVLDWENVFATRSKRMRASEIRELLKLLERPDIISFAGGIPDPALFPHDEFQAAYKDILGGPEANAALQYSISEGYKPLRTWLVGELAKIGIPCTEDNVFITSGSQQALDYLGKLFLSPGDTALVTAPTYLGALQAFNAYEPNYDTLALKGNRTPQSYAQTAQKAGGQVKFAYLSADFSNPTGETVDRAGREKLLAHADELDIPVIEDAAYQYLRYNGDAIPPILALDIARNGGDIEKTRTIYCGSFSKTLAPGLRVGYVVASKTVIRKLVLMKQAADLHSSTINQIAIQHVAVHGFDAQVAKLHGVYKHRRDRMLEALAKYMPEGVHWTKPEGGMFVWVTLPEGMDGASLLAASIDSEKVAFVPGKAFFADGTGANTLRLSYSCANDEMIDEGIKRLGRLIRAHTKSAAA</sequence>
<keyword evidence="6" id="KW-0663">Pyridoxal phosphate</keyword>
<evidence type="ECO:0000256" key="4">
    <source>
        <dbReference type="ARBA" id="ARBA00022576"/>
    </source>
</evidence>
<feature type="domain" description="Aminotransferase class I/classII large" evidence="7">
    <location>
        <begin position="94"/>
        <end position="402"/>
    </location>
</feature>
<evidence type="ECO:0000256" key="2">
    <source>
        <dbReference type="ARBA" id="ARBA00007441"/>
    </source>
</evidence>
<dbReference type="InterPro" id="IPR015424">
    <property type="entry name" value="PyrdxlP-dep_Trfase"/>
</dbReference>
<dbReference type="EMBL" id="ACJD01000003">
    <property type="protein sequence ID" value="EEH14881.1"/>
    <property type="molecule type" value="Genomic_DNA"/>
</dbReference>
<evidence type="ECO:0000256" key="6">
    <source>
        <dbReference type="ARBA" id="ARBA00022898"/>
    </source>
</evidence>
<dbReference type="SUPFAM" id="SSF53383">
    <property type="entry name" value="PLP-dependent transferases"/>
    <property type="match status" value="1"/>
</dbReference>
<keyword evidence="4 8" id="KW-0032">Aminotransferase</keyword>
<keyword evidence="5 8" id="KW-0808">Transferase</keyword>
<comment type="caution">
    <text evidence="8">The sequence shown here is derived from an EMBL/GenBank/DDBJ whole genome shotgun (WGS) entry which is preliminary data.</text>
</comment>
<dbReference type="PANTHER" id="PTHR42790:SF19">
    <property type="entry name" value="KYNURENINE_ALPHA-AMINOADIPATE AMINOTRANSFERASE, MITOCHONDRIAL"/>
    <property type="match status" value="1"/>
</dbReference>
<dbReference type="InterPro" id="IPR015421">
    <property type="entry name" value="PyrdxlP-dep_Trfase_major"/>
</dbReference>
<dbReference type="PANTHER" id="PTHR42790">
    <property type="entry name" value="AMINOTRANSFERASE"/>
    <property type="match status" value="1"/>
</dbReference>
<evidence type="ECO:0000256" key="3">
    <source>
        <dbReference type="ARBA" id="ARBA00011738"/>
    </source>
</evidence>
<gene>
    <name evidence="8" type="ORF">BCETI_3000673</name>
</gene>
<evidence type="ECO:0000259" key="7">
    <source>
        <dbReference type="Pfam" id="PF00155"/>
    </source>
</evidence>
<protein>
    <submittedName>
        <fullName evidence="8">GntR family transcriptional regulator / multiple substrate aminotransferase</fullName>
    </submittedName>
</protein>
<dbReference type="GO" id="GO:0008483">
    <property type="term" value="F:transaminase activity"/>
    <property type="evidence" value="ECO:0007669"/>
    <property type="project" value="UniProtKB-KW"/>
</dbReference>
<dbReference type="InterPro" id="IPR004839">
    <property type="entry name" value="Aminotransferase_I/II_large"/>
</dbReference>
<evidence type="ECO:0000256" key="5">
    <source>
        <dbReference type="ARBA" id="ARBA00022679"/>
    </source>
</evidence>
<reference evidence="8 9" key="1">
    <citation type="submission" date="2009-03" db="EMBL/GenBank/DDBJ databases">
        <authorList>
            <person name="Setubal J.C."/>
            <person name="Boyle S."/>
            <person name="Crasta O.R."/>
            <person name="Gillespie J.J."/>
            <person name="Kenyon R.W."/>
            <person name="Lu J."/>
            <person name="Mane S."/>
            <person name="Nagrani S."/>
            <person name="Shallom J.M."/>
            <person name="Shallom S."/>
            <person name="Shukla M."/>
            <person name="Snyder E.E."/>
            <person name="Sobral B.W."/>
            <person name="Wattam A.R."/>
            <person name="Will R."/>
            <person name="Williams K."/>
            <person name="Yoo H."/>
            <person name="Bruce D.H."/>
            <person name="Detter C."/>
            <person name="Munk C."/>
            <person name="Brettin T.S."/>
            <person name="Ficht T."/>
        </authorList>
    </citation>
    <scope>NUCLEOTIDE SEQUENCE [LARGE SCALE GENOMIC DNA]</scope>
    <source>
        <strain evidence="8 9">Cudo</strain>
    </source>
</reference>
<dbReference type="Pfam" id="PF00155">
    <property type="entry name" value="Aminotran_1_2"/>
    <property type="match status" value="1"/>
</dbReference>
<organism evidence="8 9">
    <name type="scientific">Brucella ceti str. Cudo</name>
    <dbReference type="NCBI Taxonomy" id="595497"/>
    <lineage>
        <taxon>Bacteria</taxon>
        <taxon>Pseudomonadati</taxon>
        <taxon>Pseudomonadota</taxon>
        <taxon>Alphaproteobacteria</taxon>
        <taxon>Hyphomicrobiales</taxon>
        <taxon>Brucellaceae</taxon>
        <taxon>Brucella/Ochrobactrum group</taxon>
        <taxon>Brucella</taxon>
    </lineage>
</organism>